<dbReference type="GO" id="GO:0015385">
    <property type="term" value="F:sodium:proton antiporter activity"/>
    <property type="evidence" value="ECO:0007669"/>
    <property type="project" value="TreeGrafter"/>
</dbReference>
<name>A0A4Q2MFE3_9MICO</name>
<dbReference type="EMBL" id="JACCBI010000001">
    <property type="protein sequence ID" value="NYD67959.1"/>
    <property type="molecule type" value="Genomic_DNA"/>
</dbReference>
<feature type="transmembrane region" description="Helical" evidence="8">
    <location>
        <begin position="61"/>
        <end position="80"/>
    </location>
</feature>
<dbReference type="Proteomes" id="UP000292686">
    <property type="component" value="Unassembled WGS sequence"/>
</dbReference>
<dbReference type="Proteomes" id="UP000581087">
    <property type="component" value="Unassembled WGS sequence"/>
</dbReference>
<keyword evidence="5 8" id="KW-0812">Transmembrane</keyword>
<evidence type="ECO:0000256" key="5">
    <source>
        <dbReference type="ARBA" id="ARBA00022692"/>
    </source>
</evidence>
<keyword evidence="11" id="KW-1185">Reference proteome</keyword>
<evidence type="ECO:0000256" key="7">
    <source>
        <dbReference type="ARBA" id="ARBA00023136"/>
    </source>
</evidence>
<keyword evidence="4" id="KW-1003">Cell membrane</keyword>
<evidence type="ECO:0000256" key="2">
    <source>
        <dbReference type="ARBA" id="ARBA00009212"/>
    </source>
</evidence>
<reference evidence="9 12" key="2">
    <citation type="submission" date="2020-07" db="EMBL/GenBank/DDBJ databases">
        <title>Sequencing the genomes of 1000 actinobacteria strains.</title>
        <authorList>
            <person name="Klenk H.-P."/>
        </authorList>
    </citation>
    <scope>NUCLEOTIDE SEQUENCE [LARGE SCALE GENOMIC DNA]</scope>
    <source>
        <strain evidence="9 12">DSM 23870</strain>
    </source>
</reference>
<evidence type="ECO:0000256" key="6">
    <source>
        <dbReference type="ARBA" id="ARBA00022989"/>
    </source>
</evidence>
<dbReference type="AlphaFoldDB" id="A0A4Q2MFE3"/>
<keyword evidence="3" id="KW-0813">Transport</keyword>
<sequence length="85" mass="8846">MIGLDIGIIIIAISCLAASYRILRGPSEADRAIAGDLLLFGMVGLVALFGVRAAMTATFDLVLVAALLGFLSALSLARVLTRGKR</sequence>
<dbReference type="PANTHER" id="PTHR34702:SF1">
    <property type="entry name" value="NA(+)_H(+) ANTIPORTER SUBUNIT F"/>
    <property type="match status" value="1"/>
</dbReference>
<keyword evidence="7 8" id="KW-0472">Membrane</keyword>
<comment type="subcellular location">
    <subcellularLocation>
        <location evidence="1">Cell membrane</location>
        <topology evidence="1">Multi-pass membrane protein</topology>
    </subcellularLocation>
</comment>
<comment type="caution">
    <text evidence="10">The sequence shown here is derived from an EMBL/GenBank/DDBJ whole genome shotgun (WGS) entry which is preliminary data.</text>
</comment>
<proteinExistence type="inferred from homology"/>
<dbReference type="Pfam" id="PF04066">
    <property type="entry name" value="MrpF_PhaF"/>
    <property type="match status" value="1"/>
</dbReference>
<feature type="transmembrane region" description="Helical" evidence="8">
    <location>
        <begin position="6"/>
        <end position="23"/>
    </location>
</feature>
<reference evidence="10 11" key="1">
    <citation type="submission" date="2019-01" db="EMBL/GenBank/DDBJ databases">
        <title>Agromyces.</title>
        <authorList>
            <person name="Li J."/>
        </authorList>
    </citation>
    <scope>NUCLEOTIDE SEQUENCE [LARGE SCALE GENOMIC DNA]</scope>
    <source>
        <strain evidence="10 11">DSM 23870</strain>
    </source>
</reference>
<evidence type="ECO:0000256" key="1">
    <source>
        <dbReference type="ARBA" id="ARBA00004651"/>
    </source>
</evidence>
<dbReference type="RefSeq" id="WP_129172145.1">
    <property type="nucleotide sequence ID" value="NZ_JACCBI010000001.1"/>
</dbReference>
<dbReference type="OrthoDB" id="3402829at2"/>
<evidence type="ECO:0000313" key="12">
    <source>
        <dbReference type="Proteomes" id="UP000581087"/>
    </source>
</evidence>
<dbReference type="EMBL" id="SDPM01000001">
    <property type="protein sequence ID" value="RXZ87880.1"/>
    <property type="molecule type" value="Genomic_DNA"/>
</dbReference>
<dbReference type="GO" id="GO:0005886">
    <property type="term" value="C:plasma membrane"/>
    <property type="evidence" value="ECO:0007669"/>
    <property type="project" value="UniProtKB-SubCell"/>
</dbReference>
<dbReference type="PANTHER" id="PTHR34702">
    <property type="entry name" value="NA(+)/H(+) ANTIPORTER SUBUNIT F1"/>
    <property type="match status" value="1"/>
</dbReference>
<evidence type="ECO:0000313" key="10">
    <source>
        <dbReference type="EMBL" id="RXZ87880.1"/>
    </source>
</evidence>
<comment type="similarity">
    <text evidence="2">Belongs to the CPA3 antiporters (TC 2.A.63) subunit F family.</text>
</comment>
<evidence type="ECO:0000256" key="8">
    <source>
        <dbReference type="SAM" id="Phobius"/>
    </source>
</evidence>
<evidence type="ECO:0000256" key="3">
    <source>
        <dbReference type="ARBA" id="ARBA00022448"/>
    </source>
</evidence>
<accession>A0A4Q2MFE3</accession>
<evidence type="ECO:0000256" key="4">
    <source>
        <dbReference type="ARBA" id="ARBA00022475"/>
    </source>
</evidence>
<feature type="transmembrane region" description="Helical" evidence="8">
    <location>
        <begin position="35"/>
        <end position="55"/>
    </location>
</feature>
<evidence type="ECO:0000313" key="9">
    <source>
        <dbReference type="EMBL" id="NYD67959.1"/>
    </source>
</evidence>
<organism evidence="10 11">
    <name type="scientific">Agromyces atrinae</name>
    <dbReference type="NCBI Taxonomy" id="592376"/>
    <lineage>
        <taxon>Bacteria</taxon>
        <taxon>Bacillati</taxon>
        <taxon>Actinomycetota</taxon>
        <taxon>Actinomycetes</taxon>
        <taxon>Micrococcales</taxon>
        <taxon>Microbacteriaceae</taxon>
        <taxon>Agromyces</taxon>
    </lineage>
</organism>
<evidence type="ECO:0000313" key="11">
    <source>
        <dbReference type="Proteomes" id="UP000292686"/>
    </source>
</evidence>
<dbReference type="InterPro" id="IPR007208">
    <property type="entry name" value="MrpF/PhaF-like"/>
</dbReference>
<keyword evidence="6 8" id="KW-1133">Transmembrane helix</keyword>
<protein>
    <submittedName>
        <fullName evidence="9">Multicomponent Na+:H+ antiporter subunit F</fullName>
    </submittedName>
    <submittedName>
        <fullName evidence="10">Pesticidal protein Cry26Aa</fullName>
    </submittedName>
</protein>
<gene>
    <name evidence="9" type="ORF">BJ972_002478</name>
    <name evidence="10" type="ORF">ESP50_01375</name>
</gene>